<feature type="chain" id="PRO_5022825269" evidence="1">
    <location>
        <begin position="21"/>
        <end position="524"/>
    </location>
</feature>
<dbReference type="EMBL" id="VOXD01000025">
    <property type="protein sequence ID" value="TXF88235.1"/>
    <property type="molecule type" value="Genomic_DNA"/>
</dbReference>
<dbReference type="Gene3D" id="2.60.40.3100">
    <property type="entry name" value="Arylsulphate sulphotransferase monomer, N-terminal domain"/>
    <property type="match status" value="1"/>
</dbReference>
<feature type="domain" description="Arylsulfotransferase N-terminal" evidence="2">
    <location>
        <begin position="38"/>
        <end position="118"/>
    </location>
</feature>
<accession>A0A5C7FF66</accession>
<dbReference type="Proteomes" id="UP000321907">
    <property type="component" value="Unassembled WGS sequence"/>
</dbReference>
<dbReference type="Pfam" id="PF05935">
    <property type="entry name" value="Arylsulfotrans"/>
    <property type="match status" value="1"/>
</dbReference>
<dbReference type="AlphaFoldDB" id="A0A5C7FF66"/>
<dbReference type="InterPro" id="IPR053143">
    <property type="entry name" value="Arylsulfate_ST"/>
</dbReference>
<dbReference type="RefSeq" id="WP_147931688.1">
    <property type="nucleotide sequence ID" value="NZ_VOXD01000025.1"/>
</dbReference>
<protein>
    <submittedName>
        <fullName evidence="3">Aryl-sulfate sulfotransferase</fullName>
    </submittedName>
</protein>
<dbReference type="PANTHER" id="PTHR35340:SF10">
    <property type="entry name" value="CYTOPLASMIC PROTEIN"/>
    <property type="match status" value="1"/>
</dbReference>
<reference evidence="3 4" key="1">
    <citation type="submission" date="2019-08" db="EMBL/GenBank/DDBJ databases">
        <title>Lewinella sp. strain SSH13 Genome sequencing and assembly.</title>
        <authorList>
            <person name="Kim I."/>
        </authorList>
    </citation>
    <scope>NUCLEOTIDE SEQUENCE [LARGE SCALE GENOMIC DNA]</scope>
    <source>
        <strain evidence="3 4">SSH13</strain>
    </source>
</reference>
<keyword evidence="1" id="KW-0732">Signal</keyword>
<evidence type="ECO:0000313" key="3">
    <source>
        <dbReference type="EMBL" id="TXF88235.1"/>
    </source>
</evidence>
<dbReference type="SUPFAM" id="SSF50998">
    <property type="entry name" value="Quinoprotein alcohol dehydrogenase-like"/>
    <property type="match status" value="1"/>
</dbReference>
<dbReference type="PROSITE" id="PS51257">
    <property type="entry name" value="PROKAR_LIPOPROTEIN"/>
    <property type="match status" value="1"/>
</dbReference>
<comment type="caution">
    <text evidence="3">The sequence shown here is derived from an EMBL/GenBank/DDBJ whole genome shotgun (WGS) entry which is preliminary data.</text>
</comment>
<proteinExistence type="predicted"/>
<sequence>MFLRLLTLLVIAGISSVFSACQQSTPALEDILKSPVEVRLNPYDRVPLSAILQIRTEKPCSVSITVPGETPLVQTFSDHLNFREVPVLGLYPGQENKLGIVLTTEDGEVFEGTTSVTTAALPAGFPTIDVTTLKPDRMEDGFHLVELLLANNGKFLPYTLMFDDQGVIRWFMDMSEQGQISYTTYRLRNGNWLYLNWIKLLEVDDLGKTIREEQMWGNAGNHEIIEMPNGMLLMGGSKKDSYVMSEGRKVPTRFDHAVIWDRVTGRTAKEWDMRKYLKVDRQIFPADYGMDPATDWFHVNSIAMSLQDNSVLVSGRNQGVVKIGPDDGLRWILAPHVAWGQAGFDGKGLNTTDYLLAAANPAGELYPGEVQQGKVSAEDFDWPSGQHALTVLPNGNLLLFDNGLRRNYEAKPTYSRAVEYKIDEADRTITQVWQYGKERGMDLFSPITSDVDALPNGNRLITSGNIRASGKPGHGKMVEVTYPDNEVVFEADIYFKDALGSGEKSWGQFDILFRGERYSLLNNE</sequence>
<keyword evidence="3" id="KW-0808">Transferase</keyword>
<dbReference type="InterPro" id="IPR011047">
    <property type="entry name" value="Quinoprotein_ADH-like_sf"/>
</dbReference>
<dbReference type="PANTHER" id="PTHR35340">
    <property type="entry name" value="PQQ ENZYME REPEAT PROTEIN-RELATED"/>
    <property type="match status" value="1"/>
</dbReference>
<dbReference type="Pfam" id="PF17425">
    <property type="entry name" value="Arylsulfotran_N"/>
    <property type="match status" value="1"/>
</dbReference>
<dbReference type="GO" id="GO:0004062">
    <property type="term" value="F:aryl sulfotransferase activity"/>
    <property type="evidence" value="ECO:0007669"/>
    <property type="project" value="InterPro"/>
</dbReference>
<evidence type="ECO:0000256" key="1">
    <source>
        <dbReference type="SAM" id="SignalP"/>
    </source>
</evidence>
<evidence type="ECO:0000313" key="4">
    <source>
        <dbReference type="Proteomes" id="UP000321907"/>
    </source>
</evidence>
<dbReference type="InterPro" id="IPR010262">
    <property type="entry name" value="Arylsulfotransferase_bact"/>
</dbReference>
<evidence type="ECO:0000259" key="2">
    <source>
        <dbReference type="Pfam" id="PF17425"/>
    </source>
</evidence>
<feature type="signal peptide" evidence="1">
    <location>
        <begin position="1"/>
        <end position="20"/>
    </location>
</feature>
<dbReference type="InterPro" id="IPR038477">
    <property type="entry name" value="ASST_N_sf"/>
</dbReference>
<organism evidence="3 4">
    <name type="scientific">Neolewinella aurantiaca</name>
    <dbReference type="NCBI Taxonomy" id="2602767"/>
    <lineage>
        <taxon>Bacteria</taxon>
        <taxon>Pseudomonadati</taxon>
        <taxon>Bacteroidota</taxon>
        <taxon>Saprospiria</taxon>
        <taxon>Saprospirales</taxon>
        <taxon>Lewinellaceae</taxon>
        <taxon>Neolewinella</taxon>
    </lineage>
</organism>
<gene>
    <name evidence="3" type="ORF">FUA23_15605</name>
</gene>
<name>A0A5C7FF66_9BACT</name>
<keyword evidence="4" id="KW-1185">Reference proteome</keyword>
<dbReference type="InterPro" id="IPR035391">
    <property type="entry name" value="Arylsulfotran_N"/>
</dbReference>
<dbReference type="OrthoDB" id="304912at2"/>